<dbReference type="RefSeq" id="WP_105982458.1">
    <property type="nucleotide sequence ID" value="NZ_MQUC01000003.1"/>
</dbReference>
<reference evidence="3 4" key="1">
    <citation type="submission" date="2016-11" db="EMBL/GenBank/DDBJ databases">
        <title>Trade-off between light-utilization and light-protection in marine flavobacteria.</title>
        <authorList>
            <person name="Kumagai Y."/>
        </authorList>
    </citation>
    <scope>NUCLEOTIDE SEQUENCE [LARGE SCALE GENOMIC DNA]</scope>
    <source>
        <strain evidence="3 4">JCM 17109</strain>
    </source>
</reference>
<keyword evidence="1" id="KW-0732">Signal</keyword>
<dbReference type="Pfam" id="PF01979">
    <property type="entry name" value="Amidohydro_1"/>
    <property type="match status" value="1"/>
</dbReference>
<protein>
    <submittedName>
        <fullName evidence="3">Amidohydrolase</fullName>
    </submittedName>
</protein>
<dbReference type="Gene3D" id="3.20.20.140">
    <property type="entry name" value="Metal-dependent hydrolases"/>
    <property type="match status" value="1"/>
</dbReference>
<proteinExistence type="predicted"/>
<dbReference type="InterPro" id="IPR032466">
    <property type="entry name" value="Metal_Hydrolase"/>
</dbReference>
<feature type="chain" id="PRO_5015573384" evidence="1">
    <location>
        <begin position="19"/>
        <end position="434"/>
    </location>
</feature>
<gene>
    <name evidence="3" type="ORF">BST86_05850</name>
</gene>
<dbReference type="SUPFAM" id="SSF51556">
    <property type="entry name" value="Metallo-dependent hydrolases"/>
    <property type="match status" value="1"/>
</dbReference>
<dbReference type="InterPro" id="IPR006680">
    <property type="entry name" value="Amidohydro-rel"/>
</dbReference>
<keyword evidence="3" id="KW-0378">Hydrolase</keyword>
<dbReference type="AlphaFoldDB" id="A0A2S9WT62"/>
<organism evidence="3 4">
    <name type="scientific">Nonlabens agnitus</name>
    <dbReference type="NCBI Taxonomy" id="870484"/>
    <lineage>
        <taxon>Bacteria</taxon>
        <taxon>Pseudomonadati</taxon>
        <taxon>Bacteroidota</taxon>
        <taxon>Flavobacteriia</taxon>
        <taxon>Flavobacteriales</taxon>
        <taxon>Flavobacteriaceae</taxon>
        <taxon>Nonlabens</taxon>
    </lineage>
</organism>
<keyword evidence="4" id="KW-1185">Reference proteome</keyword>
<name>A0A2S9WT62_9FLAO</name>
<sequence>MKKLIYIASLLVAATGFAQQAPAPVQKTAVRIMNGTAHLGNGQVIENSVIEFEDGKLTIVGDATTMRLAAPKGEVIDASGKHIYPGMIAANTTLGLVEVDAVGASDDEREIGTYNPHIRSIIAYNAESKIVETMRPNGILLAQITPRGGRVSGKSSVVHMDAWNWEDAAVRMDDGIHVNWPRSFARSGSWPNYGPIEPAKDYDEQVEELRLFLNKAKAYAKTKNPDNVDLKLQAMGTAMAGTTNMYVHVSGEKAVIDVLAFAKANNLTNNLVLVGAEGSEKIAKDIAAAGVPVLAARVHSLPSRDDEDYDMPYKFPKLLADAGVLVGLENSGSMERHQVRNVPFYAGTVAGFGLDIEKALMMVTLNPAKILGIDKEYGSLEQGKSATLFISEGNALDMRTNKLTRAFIDGRDVSLDTRQKELYERYMEKYSRED</sequence>
<dbReference type="InterPro" id="IPR051781">
    <property type="entry name" value="Metallo-dep_Hydrolase"/>
</dbReference>
<dbReference type="GO" id="GO:0016810">
    <property type="term" value="F:hydrolase activity, acting on carbon-nitrogen (but not peptide) bonds"/>
    <property type="evidence" value="ECO:0007669"/>
    <property type="project" value="InterPro"/>
</dbReference>
<feature type="signal peptide" evidence="1">
    <location>
        <begin position="1"/>
        <end position="18"/>
    </location>
</feature>
<feature type="domain" description="Amidohydrolase-related" evidence="2">
    <location>
        <begin position="346"/>
        <end position="409"/>
    </location>
</feature>
<dbReference type="InterPro" id="IPR011059">
    <property type="entry name" value="Metal-dep_hydrolase_composite"/>
</dbReference>
<dbReference type="Proteomes" id="UP000239532">
    <property type="component" value="Unassembled WGS sequence"/>
</dbReference>
<comment type="caution">
    <text evidence="3">The sequence shown here is derived from an EMBL/GenBank/DDBJ whole genome shotgun (WGS) entry which is preliminary data.</text>
</comment>
<evidence type="ECO:0000313" key="4">
    <source>
        <dbReference type="Proteomes" id="UP000239532"/>
    </source>
</evidence>
<dbReference type="EMBL" id="MQUC01000003">
    <property type="protein sequence ID" value="PRP66658.1"/>
    <property type="molecule type" value="Genomic_DNA"/>
</dbReference>
<dbReference type="PANTHER" id="PTHR43135">
    <property type="entry name" value="ALPHA-D-RIBOSE 1-METHYLPHOSPHONATE 5-TRIPHOSPHATE DIPHOSPHATASE"/>
    <property type="match status" value="1"/>
</dbReference>
<evidence type="ECO:0000259" key="2">
    <source>
        <dbReference type="Pfam" id="PF01979"/>
    </source>
</evidence>
<accession>A0A2S9WT62</accession>
<evidence type="ECO:0000256" key="1">
    <source>
        <dbReference type="SAM" id="SignalP"/>
    </source>
</evidence>
<dbReference type="SUPFAM" id="SSF51338">
    <property type="entry name" value="Composite domain of metallo-dependent hydrolases"/>
    <property type="match status" value="1"/>
</dbReference>
<dbReference type="PANTHER" id="PTHR43135:SF3">
    <property type="entry name" value="ALPHA-D-RIBOSE 1-METHYLPHOSPHONATE 5-TRIPHOSPHATE DIPHOSPHATASE"/>
    <property type="match status" value="1"/>
</dbReference>
<evidence type="ECO:0000313" key="3">
    <source>
        <dbReference type="EMBL" id="PRP66658.1"/>
    </source>
</evidence>
<dbReference type="OrthoDB" id="783596at2"/>